<dbReference type="GO" id="GO:0004467">
    <property type="term" value="F:long-chain fatty acid-CoA ligase activity"/>
    <property type="evidence" value="ECO:0007669"/>
    <property type="project" value="TreeGrafter"/>
</dbReference>
<protein>
    <submittedName>
        <fullName evidence="5">AMP-dependent synthetase and ligase</fullName>
    </submittedName>
</protein>
<dbReference type="InterPro" id="IPR000873">
    <property type="entry name" value="AMP-dep_synth/lig_dom"/>
</dbReference>
<dbReference type="Pfam" id="PF00501">
    <property type="entry name" value="AMP-binding"/>
    <property type="match status" value="1"/>
</dbReference>
<dbReference type="PROSITE" id="PS00455">
    <property type="entry name" value="AMP_BINDING"/>
    <property type="match status" value="1"/>
</dbReference>
<dbReference type="Gene3D" id="3.40.50.12780">
    <property type="entry name" value="N-terminal domain of ligase-like"/>
    <property type="match status" value="1"/>
</dbReference>
<evidence type="ECO:0000256" key="1">
    <source>
        <dbReference type="ARBA" id="ARBA00022741"/>
    </source>
</evidence>
<evidence type="ECO:0000259" key="4">
    <source>
        <dbReference type="Pfam" id="PF00501"/>
    </source>
</evidence>
<accession>D9X4X0</accession>
<dbReference type="EMBL" id="GG657757">
    <property type="protein sequence ID" value="EFL31708.1"/>
    <property type="molecule type" value="Genomic_DNA"/>
</dbReference>
<dbReference type="PANTHER" id="PTHR43272">
    <property type="entry name" value="LONG-CHAIN-FATTY-ACID--COA LIGASE"/>
    <property type="match status" value="1"/>
</dbReference>
<evidence type="ECO:0000313" key="6">
    <source>
        <dbReference type="Proteomes" id="UP000004184"/>
    </source>
</evidence>
<reference evidence="6" key="1">
    <citation type="submission" date="2009-02" db="EMBL/GenBank/DDBJ databases">
        <title>Annotation of Streptomyces viridochromogenes strain DSM 40736.</title>
        <authorList>
            <consortium name="The Broad Institute Genome Sequencing Platform"/>
            <consortium name="Broad Institute Microbial Sequencing Center"/>
            <person name="Fischbach M."/>
            <person name="Godfrey P."/>
            <person name="Ward D."/>
            <person name="Young S."/>
            <person name="Zeng Q."/>
            <person name="Koehrsen M."/>
            <person name="Alvarado L."/>
            <person name="Berlin A.M."/>
            <person name="Bochicchio J."/>
            <person name="Borenstein D."/>
            <person name="Chapman S.B."/>
            <person name="Chen Z."/>
            <person name="Engels R."/>
            <person name="Freedman E."/>
            <person name="Gellesch M."/>
            <person name="Goldberg J."/>
            <person name="Griggs A."/>
            <person name="Gujja S."/>
            <person name="Heilman E.R."/>
            <person name="Heiman D.I."/>
            <person name="Hepburn T.A."/>
            <person name="Howarth C."/>
            <person name="Jen D."/>
            <person name="Larson L."/>
            <person name="Lewis B."/>
            <person name="Mehta T."/>
            <person name="Park D."/>
            <person name="Pearson M."/>
            <person name="Richards J."/>
            <person name="Roberts A."/>
            <person name="Saif S."/>
            <person name="Shea T.D."/>
            <person name="Shenoy N."/>
            <person name="Sisk P."/>
            <person name="Stolte C."/>
            <person name="Sykes S.N."/>
            <person name="Thomson T."/>
            <person name="Walk T."/>
            <person name="White J."/>
            <person name="Yandava C."/>
            <person name="Straight P."/>
            <person name="Clardy J."/>
            <person name="Hung D."/>
            <person name="Kolter R."/>
            <person name="Mekalanos J."/>
            <person name="Walker S."/>
            <person name="Walsh C.T."/>
            <person name="Wieland-Brown L.C."/>
            <person name="Haas B."/>
            <person name="Nusbaum C."/>
            <person name="Birren B."/>
        </authorList>
    </citation>
    <scope>NUCLEOTIDE SEQUENCE [LARGE SCALE GENOMIC DNA]</scope>
    <source>
        <strain evidence="6">DSM 40736 / JCM 4977 / BCRC 1201 / Tue 494</strain>
    </source>
</reference>
<evidence type="ECO:0000256" key="3">
    <source>
        <dbReference type="SAM" id="MobiDB-lite"/>
    </source>
</evidence>
<dbReference type="PANTHER" id="PTHR43272:SF33">
    <property type="entry name" value="AMP-BINDING DOMAIN-CONTAINING PROTEIN-RELATED"/>
    <property type="match status" value="1"/>
</dbReference>
<dbReference type="InterPro" id="IPR020845">
    <property type="entry name" value="AMP-binding_CS"/>
</dbReference>
<gene>
    <name evidence="5" type="ORF">SSQG_02226</name>
</gene>
<dbReference type="Pfam" id="PF23562">
    <property type="entry name" value="AMP-binding_C_3"/>
    <property type="match status" value="1"/>
</dbReference>
<dbReference type="GO" id="GO:0005524">
    <property type="term" value="F:ATP binding"/>
    <property type="evidence" value="ECO:0007669"/>
    <property type="project" value="UniProtKB-KW"/>
</dbReference>
<dbReference type="HOGENOM" id="CLU_000022_45_5_11"/>
<dbReference type="eggNOG" id="COG1022">
    <property type="taxonomic scope" value="Bacteria"/>
</dbReference>
<dbReference type="AlphaFoldDB" id="D9X4X0"/>
<proteinExistence type="predicted"/>
<sequence length="546" mass="59712">MTDPSTAAADDVTDVVNTLALHPCADTRHRFHHRGPDGEVRSLTLAELDARALNVARHLHALGIRPRDRVGILAPNSLAWVLLDLALIKLGAVTAGFEPGRFDPERLPRDYGLTLLFGEFGELTEEAGAPESGALRAIGTVADWAEDFAPDTLPRYHEGYDPADILAVKFTSGSTGVPKGLETTVASVNSSLHEVQRMFAHGDGDNLLVFLGNWFLQQRYWIYSALAHGHDVTLARIDDALDTARRTHPTVVMGVPGFYEEIRERLEAMELPADPGKRREILQAEFGGRVRYLWTGSAPASRAVLEFFNGSGVPLYEGYGLNETCIVAKNHPGAFRLGSVGKVLPNKTVRFDRDGILIVGSRHPVNHRYTWCAPGTNEKMFLPTGEVRTHDIGHLDDDGFLFIHGRVDDVLTVSSGYNVLAPLVEERLRTHPAIRDCVLYGNGREFLTAVMSLSSPGPGPAELSRHVAGVNEELLPDQRVHAVVIATERFSIGNGLLTGQLKPKRRAVHERYARELSDVYGSPAPGPSAERPLVVVATEQTPRSTT</sequence>
<keyword evidence="1" id="KW-0547">Nucleotide-binding</keyword>
<dbReference type="RefSeq" id="WP_003989820.1">
    <property type="nucleotide sequence ID" value="NZ_GG657757.1"/>
</dbReference>
<keyword evidence="2" id="KW-0067">ATP-binding</keyword>
<dbReference type="GO" id="GO:0016020">
    <property type="term" value="C:membrane"/>
    <property type="evidence" value="ECO:0007669"/>
    <property type="project" value="TreeGrafter"/>
</dbReference>
<dbReference type="OrthoDB" id="9766486at2"/>
<organism evidence="5 6">
    <name type="scientific">Streptomyces viridochromogenes (strain DSM 40736 / JCM 4977 / BCRC 1201 / Tue 494)</name>
    <dbReference type="NCBI Taxonomy" id="591159"/>
    <lineage>
        <taxon>Bacteria</taxon>
        <taxon>Bacillati</taxon>
        <taxon>Actinomycetota</taxon>
        <taxon>Actinomycetes</taxon>
        <taxon>Kitasatosporales</taxon>
        <taxon>Streptomycetaceae</taxon>
        <taxon>Streptomyces</taxon>
    </lineage>
</organism>
<keyword evidence="6" id="KW-1185">Reference proteome</keyword>
<feature type="region of interest" description="Disordered" evidence="3">
    <location>
        <begin position="519"/>
        <end position="546"/>
    </location>
</feature>
<feature type="domain" description="AMP-dependent synthetase/ligase" evidence="4">
    <location>
        <begin position="38"/>
        <end position="350"/>
    </location>
</feature>
<evidence type="ECO:0000256" key="2">
    <source>
        <dbReference type="ARBA" id="ARBA00022840"/>
    </source>
</evidence>
<dbReference type="InterPro" id="IPR042099">
    <property type="entry name" value="ANL_N_sf"/>
</dbReference>
<evidence type="ECO:0000313" key="5">
    <source>
        <dbReference type="EMBL" id="EFL31708.1"/>
    </source>
</evidence>
<name>D9X4X0_STRVT</name>
<keyword evidence="5" id="KW-0436">Ligase</keyword>
<dbReference type="SUPFAM" id="SSF56801">
    <property type="entry name" value="Acetyl-CoA synthetase-like"/>
    <property type="match status" value="1"/>
</dbReference>
<dbReference type="Proteomes" id="UP000004184">
    <property type="component" value="Unassembled WGS sequence"/>
</dbReference>
<dbReference type="STRING" id="591159.SSQG_02226"/>